<keyword evidence="1" id="KW-0862">Zinc</keyword>
<dbReference type="GO" id="GO:0006355">
    <property type="term" value="P:regulation of DNA-templated transcription"/>
    <property type="evidence" value="ECO:0007669"/>
    <property type="project" value="UniProtKB-UniRule"/>
</dbReference>
<organism evidence="3 4">
    <name type="scientific">Trifolium subterraneum</name>
    <name type="common">Subterranean clover</name>
    <dbReference type="NCBI Taxonomy" id="3900"/>
    <lineage>
        <taxon>Eukaryota</taxon>
        <taxon>Viridiplantae</taxon>
        <taxon>Streptophyta</taxon>
        <taxon>Embryophyta</taxon>
        <taxon>Tracheophyta</taxon>
        <taxon>Spermatophyta</taxon>
        <taxon>Magnoliopsida</taxon>
        <taxon>eudicotyledons</taxon>
        <taxon>Gunneridae</taxon>
        <taxon>Pentapetalae</taxon>
        <taxon>rosids</taxon>
        <taxon>fabids</taxon>
        <taxon>Fabales</taxon>
        <taxon>Fabaceae</taxon>
        <taxon>Papilionoideae</taxon>
        <taxon>50 kb inversion clade</taxon>
        <taxon>NPAAA clade</taxon>
        <taxon>Hologalegina</taxon>
        <taxon>IRL clade</taxon>
        <taxon>Trifolieae</taxon>
        <taxon>Trifolium</taxon>
    </lineage>
</organism>
<accession>A0A2Z6MNS0</accession>
<dbReference type="EMBL" id="DF973542">
    <property type="protein sequence ID" value="GAU33968.1"/>
    <property type="molecule type" value="Genomic_DNA"/>
</dbReference>
<keyword evidence="1" id="KW-0863">Zinc-finger</keyword>
<reference evidence="4" key="1">
    <citation type="journal article" date="2017" name="Front. Plant Sci.">
        <title>Climate Clever Clovers: New Paradigm to Reduce the Environmental Footprint of Ruminants by Breeding Low Methanogenic Forages Utilizing Haplotype Variation.</title>
        <authorList>
            <person name="Kaur P."/>
            <person name="Appels R."/>
            <person name="Bayer P.E."/>
            <person name="Keeble-Gagnere G."/>
            <person name="Wang J."/>
            <person name="Hirakawa H."/>
            <person name="Shirasawa K."/>
            <person name="Vercoe P."/>
            <person name="Stefanova K."/>
            <person name="Durmic Z."/>
            <person name="Nichols P."/>
            <person name="Revell C."/>
            <person name="Isobe S.N."/>
            <person name="Edwards D."/>
            <person name="Erskine W."/>
        </authorList>
    </citation>
    <scope>NUCLEOTIDE SEQUENCE [LARGE SCALE GENOMIC DNA]</scope>
    <source>
        <strain evidence="4">cv. Daliak</strain>
    </source>
</reference>
<keyword evidence="4" id="KW-1185">Reference proteome</keyword>
<comment type="similarity">
    <text evidence="1">Belongs to the FHY3/FAR1 family.</text>
</comment>
<evidence type="ECO:0000313" key="3">
    <source>
        <dbReference type="EMBL" id="GAU33968.1"/>
    </source>
</evidence>
<dbReference type="PANTHER" id="PTHR31669:SF283">
    <property type="entry name" value="PROTEIN FAR1-RELATED SEQUENCE"/>
    <property type="match status" value="1"/>
</dbReference>
<dbReference type="AlphaFoldDB" id="A0A2Z6MNS0"/>
<keyword evidence="1" id="KW-0479">Metal-binding</keyword>
<dbReference type="GO" id="GO:0005634">
    <property type="term" value="C:nucleus"/>
    <property type="evidence" value="ECO:0007669"/>
    <property type="project" value="UniProtKB-SubCell"/>
</dbReference>
<evidence type="ECO:0000256" key="2">
    <source>
        <dbReference type="SAM" id="MobiDB-lite"/>
    </source>
</evidence>
<name>A0A2Z6MNS0_TRISU</name>
<feature type="compositionally biased region" description="Basic and acidic residues" evidence="2">
    <location>
        <begin position="108"/>
        <end position="119"/>
    </location>
</feature>
<proteinExistence type="inferred from homology"/>
<gene>
    <name evidence="3" type="ORF">TSUD_60980</name>
</gene>
<dbReference type="InterPro" id="IPR031052">
    <property type="entry name" value="FHY3/FAR1"/>
</dbReference>
<comment type="subcellular location">
    <subcellularLocation>
        <location evidence="1">Nucleus</location>
    </subcellularLocation>
</comment>
<feature type="region of interest" description="Disordered" evidence="2">
    <location>
        <begin position="91"/>
        <end position="119"/>
    </location>
</feature>
<dbReference type="OrthoDB" id="1425273at2759"/>
<sequence length="119" mass="13747">MALLTVGVFAIPSQYILRRWSKDLRSMHHKRKTDEDVCSSKERFARLCEKSIEFIEEGSLSYESYNFACHTLGEALKQCANINQSLKVDKENVGKNNLGDTSLLDPENQQKKKELHREE</sequence>
<dbReference type="PANTHER" id="PTHR31669">
    <property type="entry name" value="PROTEIN FAR1-RELATED SEQUENCE 10-RELATED"/>
    <property type="match status" value="1"/>
</dbReference>
<keyword evidence="1" id="KW-0539">Nucleus</keyword>
<evidence type="ECO:0000256" key="1">
    <source>
        <dbReference type="RuleBase" id="RU367018"/>
    </source>
</evidence>
<comment type="function">
    <text evidence="1">Putative transcription activator involved in regulating light control of development.</text>
</comment>
<dbReference type="Proteomes" id="UP000242715">
    <property type="component" value="Unassembled WGS sequence"/>
</dbReference>
<protein>
    <recommendedName>
        <fullName evidence="1">Protein FAR1-RELATED SEQUENCE</fullName>
    </recommendedName>
</protein>
<dbReference type="GO" id="GO:0008270">
    <property type="term" value="F:zinc ion binding"/>
    <property type="evidence" value="ECO:0007669"/>
    <property type="project" value="UniProtKB-UniRule"/>
</dbReference>
<evidence type="ECO:0000313" key="4">
    <source>
        <dbReference type="Proteomes" id="UP000242715"/>
    </source>
</evidence>